<keyword evidence="2" id="KW-1185">Reference proteome</keyword>
<dbReference type="Proteomes" id="UP000556026">
    <property type="component" value="Unassembled WGS sequence"/>
</dbReference>
<dbReference type="EMBL" id="BLXX01000002">
    <property type="protein sequence ID" value="GFO58705.1"/>
    <property type="molecule type" value="Genomic_DNA"/>
</dbReference>
<protein>
    <recommendedName>
        <fullName evidence="3">Peptidase</fullName>
    </recommendedName>
</protein>
<reference evidence="2" key="1">
    <citation type="submission" date="2020-06" db="EMBL/GenBank/DDBJ databases">
        <title>Draft genomic sequence of Geomonas sp. Red330.</title>
        <authorList>
            <person name="Itoh H."/>
            <person name="Zhenxing X."/>
            <person name="Ushijima N."/>
            <person name="Masuda Y."/>
            <person name="Shiratori Y."/>
            <person name="Senoo K."/>
        </authorList>
    </citation>
    <scope>NUCLEOTIDE SEQUENCE [LARGE SCALE GENOMIC DNA]</scope>
    <source>
        <strain evidence="2">Red330</strain>
    </source>
</reference>
<dbReference type="Gene3D" id="2.40.70.10">
    <property type="entry name" value="Acid Proteases"/>
    <property type="match status" value="1"/>
</dbReference>
<dbReference type="CDD" id="cd05483">
    <property type="entry name" value="retropepsin_like_bacteria"/>
    <property type="match status" value="1"/>
</dbReference>
<dbReference type="InterPro" id="IPR034122">
    <property type="entry name" value="Retropepsin-like_bacterial"/>
</dbReference>
<name>A0A6V8MFE1_9BACT</name>
<dbReference type="PROSITE" id="PS00141">
    <property type="entry name" value="ASP_PROTEASE"/>
    <property type="match status" value="1"/>
</dbReference>
<evidence type="ECO:0000313" key="1">
    <source>
        <dbReference type="EMBL" id="GFO58705.1"/>
    </source>
</evidence>
<dbReference type="Pfam" id="PF13650">
    <property type="entry name" value="Asp_protease_2"/>
    <property type="match status" value="1"/>
</dbReference>
<sequence>MDLKSRSAALKAKLAAELPEAHGDQERWELLLAALYEMSRAVLPALGPPLRSTDYAEKQGAVLELVSFIAIPMIRSATRDTRGVAVLTEIAEGCSDPLIKKKLKVYSQQLLAGCTGPKQRTGHPLARRAAWGGGVALALLTGVLIWPGQAPEQPQPTQAVAVPRQAALPAPMQPALPGNATGAAASFTLQSGKTASGDAASAGTGTEAGQNRAESQITKVAVVNNQILVPALIQNGAESIRVELVLDTGATRSSIHEGVAAKLKIDLKTAHSTLAEVADGRLINALRAPVDALSVGPFTMNGPELDVLPYRGSQGLHDGLLGMDFLSKHPYQVDMERELIRWN</sequence>
<dbReference type="InterPro" id="IPR021109">
    <property type="entry name" value="Peptidase_aspartic_dom_sf"/>
</dbReference>
<dbReference type="SUPFAM" id="SSF50630">
    <property type="entry name" value="Acid proteases"/>
    <property type="match status" value="1"/>
</dbReference>
<dbReference type="RefSeq" id="WP_183353558.1">
    <property type="nucleotide sequence ID" value="NZ_BLXX01000002.1"/>
</dbReference>
<proteinExistence type="predicted"/>
<dbReference type="GO" id="GO:0006508">
    <property type="term" value="P:proteolysis"/>
    <property type="evidence" value="ECO:0007669"/>
    <property type="project" value="InterPro"/>
</dbReference>
<dbReference type="AlphaFoldDB" id="A0A6V8MFE1"/>
<dbReference type="InterPro" id="IPR001969">
    <property type="entry name" value="Aspartic_peptidase_AS"/>
</dbReference>
<evidence type="ECO:0000313" key="2">
    <source>
        <dbReference type="Proteomes" id="UP000556026"/>
    </source>
</evidence>
<dbReference type="GO" id="GO:0004190">
    <property type="term" value="F:aspartic-type endopeptidase activity"/>
    <property type="evidence" value="ECO:0007669"/>
    <property type="project" value="InterPro"/>
</dbReference>
<organism evidence="1 2">
    <name type="scientific">Geomonas silvestris</name>
    <dbReference type="NCBI Taxonomy" id="2740184"/>
    <lineage>
        <taxon>Bacteria</taxon>
        <taxon>Pseudomonadati</taxon>
        <taxon>Thermodesulfobacteriota</taxon>
        <taxon>Desulfuromonadia</taxon>
        <taxon>Geobacterales</taxon>
        <taxon>Geobacteraceae</taxon>
        <taxon>Geomonas</taxon>
    </lineage>
</organism>
<comment type="caution">
    <text evidence="1">The sequence shown here is derived from an EMBL/GenBank/DDBJ whole genome shotgun (WGS) entry which is preliminary data.</text>
</comment>
<accession>A0A6V8MFE1</accession>
<evidence type="ECO:0008006" key="3">
    <source>
        <dbReference type="Google" id="ProtNLM"/>
    </source>
</evidence>
<gene>
    <name evidence="1" type="ORF">GMST_10300</name>
</gene>